<evidence type="ECO:0000256" key="4">
    <source>
        <dbReference type="ARBA" id="ARBA00023136"/>
    </source>
</evidence>
<keyword evidence="4 5" id="KW-0472">Membrane</keyword>
<name>A0A379F3N3_PROVU</name>
<dbReference type="GO" id="GO:0046583">
    <property type="term" value="F:monoatomic cation efflux transmembrane transporter activity"/>
    <property type="evidence" value="ECO:0007669"/>
    <property type="project" value="TreeGrafter"/>
</dbReference>
<dbReference type="EMBL" id="UGTW01000001">
    <property type="protein sequence ID" value="SUC14216.1"/>
    <property type="molecule type" value="Genomic_DNA"/>
</dbReference>
<keyword evidence="3 5" id="KW-1133">Transmembrane helix</keyword>
<sequence>MILINKLKKISSQFTSGYFGVVLGMIGTGMAWRYAAKEHQYPAYIGEIFIGVGCLVWLTLTLFLLSKGLFHRQSILDEIKHPVASGFTSLFPATTVLVSIGLNPYLPFFSLILFSLGAVAQLAYSSWLIGSQWKGEYPKIATTPVLYLPTVANNFICAMACGAFGFNDLGILFFGAGVFSWLSLEPTILKRIRSDGLMDEKSRLSFGIQLAPALVACSAYLAINDNHIDFFAKMLLGYGLLQLLFMLRLIPWFVKQPFSLPFWSFSFGVSALAKASLNMSMTSTSDFMQLLSTALFIFANAVILLLIWHSLLWFFKGLKQLYSPSKVV</sequence>
<feature type="transmembrane region" description="Helical" evidence="5">
    <location>
        <begin position="82"/>
        <end position="102"/>
    </location>
</feature>
<feature type="transmembrane region" description="Helical" evidence="5">
    <location>
        <begin position="204"/>
        <end position="223"/>
    </location>
</feature>
<dbReference type="OrthoDB" id="309023at2"/>
<protein>
    <submittedName>
        <fullName evidence="6">Tellurite resistance protein tehA</fullName>
    </submittedName>
</protein>
<dbReference type="Gene3D" id="1.50.10.150">
    <property type="entry name" value="Voltage-dependent anion channel"/>
    <property type="match status" value="1"/>
</dbReference>
<accession>A0A379F3N3</accession>
<dbReference type="RefSeq" id="WP_036937002.1">
    <property type="nucleotide sequence ID" value="NZ_CABMNT010000001.1"/>
</dbReference>
<dbReference type="Pfam" id="PF03595">
    <property type="entry name" value="SLAC1"/>
    <property type="match status" value="1"/>
</dbReference>
<feature type="transmembrane region" description="Helical" evidence="5">
    <location>
        <begin position="16"/>
        <end position="36"/>
    </location>
</feature>
<dbReference type="InterPro" id="IPR052951">
    <property type="entry name" value="Tellurite_res_ion_channel"/>
</dbReference>
<feature type="transmembrane region" description="Helical" evidence="5">
    <location>
        <begin position="235"/>
        <end position="254"/>
    </location>
</feature>
<organism evidence="6 7">
    <name type="scientific">Proteus vulgaris</name>
    <dbReference type="NCBI Taxonomy" id="585"/>
    <lineage>
        <taxon>Bacteria</taxon>
        <taxon>Pseudomonadati</taxon>
        <taxon>Pseudomonadota</taxon>
        <taxon>Gammaproteobacteria</taxon>
        <taxon>Enterobacterales</taxon>
        <taxon>Morganellaceae</taxon>
        <taxon>Proteus</taxon>
    </lineage>
</organism>
<feature type="transmembrane region" description="Helical" evidence="5">
    <location>
        <begin position="108"/>
        <end position="130"/>
    </location>
</feature>
<evidence type="ECO:0000256" key="2">
    <source>
        <dbReference type="ARBA" id="ARBA00022692"/>
    </source>
</evidence>
<dbReference type="GeneID" id="93394397"/>
<evidence type="ECO:0000256" key="3">
    <source>
        <dbReference type="ARBA" id="ARBA00022989"/>
    </source>
</evidence>
<evidence type="ECO:0000313" key="6">
    <source>
        <dbReference type="EMBL" id="SUC14216.1"/>
    </source>
</evidence>
<proteinExistence type="predicted"/>
<dbReference type="Proteomes" id="UP000254331">
    <property type="component" value="Unassembled WGS sequence"/>
</dbReference>
<evidence type="ECO:0000256" key="5">
    <source>
        <dbReference type="SAM" id="Phobius"/>
    </source>
</evidence>
<dbReference type="GO" id="GO:0005886">
    <property type="term" value="C:plasma membrane"/>
    <property type="evidence" value="ECO:0007669"/>
    <property type="project" value="TreeGrafter"/>
</dbReference>
<dbReference type="AlphaFoldDB" id="A0A379F3N3"/>
<comment type="subcellular location">
    <subcellularLocation>
        <location evidence="1">Membrane</location>
        <topology evidence="1">Multi-pass membrane protein</topology>
    </subcellularLocation>
</comment>
<reference evidence="6 7" key="1">
    <citation type="submission" date="2018-06" db="EMBL/GenBank/DDBJ databases">
        <authorList>
            <consortium name="Pathogen Informatics"/>
            <person name="Doyle S."/>
        </authorList>
    </citation>
    <scope>NUCLEOTIDE SEQUENCE [LARGE SCALE GENOMIC DNA]</scope>
    <source>
        <strain evidence="6 7">NCTC10376</strain>
    </source>
</reference>
<dbReference type="InterPro" id="IPR004695">
    <property type="entry name" value="SLAC1/Mae1/Ssu1/TehA"/>
</dbReference>
<dbReference type="NCBIfam" id="NF008032">
    <property type="entry name" value="PRK10764.1"/>
    <property type="match status" value="1"/>
</dbReference>
<keyword evidence="2 5" id="KW-0812">Transmembrane</keyword>
<feature type="transmembrane region" description="Helical" evidence="5">
    <location>
        <begin position="289"/>
        <end position="315"/>
    </location>
</feature>
<feature type="transmembrane region" description="Helical" evidence="5">
    <location>
        <begin position="48"/>
        <end position="70"/>
    </location>
</feature>
<dbReference type="PANTHER" id="PTHR37955:SF1">
    <property type="entry name" value="DEP DOMAIN-CONTAINING PROTEIN"/>
    <property type="match status" value="1"/>
</dbReference>
<gene>
    <name evidence="6" type="primary">tehA</name>
    <name evidence="6" type="ORF">NCTC10376_00013</name>
</gene>
<evidence type="ECO:0000313" key="7">
    <source>
        <dbReference type="Proteomes" id="UP000254331"/>
    </source>
</evidence>
<dbReference type="PANTHER" id="PTHR37955">
    <property type="entry name" value="TELLURITE RESISTANCE PROTEIN TEHA"/>
    <property type="match status" value="1"/>
</dbReference>
<dbReference type="InterPro" id="IPR038665">
    <property type="entry name" value="Voltage-dep_anion_channel_sf"/>
</dbReference>
<evidence type="ECO:0000256" key="1">
    <source>
        <dbReference type="ARBA" id="ARBA00004141"/>
    </source>
</evidence>
<feature type="transmembrane region" description="Helical" evidence="5">
    <location>
        <begin position="151"/>
        <end position="184"/>
    </location>
</feature>